<feature type="compositionally biased region" description="Acidic residues" evidence="1">
    <location>
        <begin position="152"/>
        <end position="179"/>
    </location>
</feature>
<dbReference type="OrthoDB" id="2333384at2759"/>
<name>A0A1E3NRH4_9ASCO</name>
<dbReference type="RefSeq" id="XP_019019276.1">
    <property type="nucleotide sequence ID" value="XM_019161042.1"/>
</dbReference>
<feature type="compositionally biased region" description="Basic and acidic residues" evidence="1">
    <location>
        <begin position="1246"/>
        <end position="1258"/>
    </location>
</feature>
<gene>
    <name evidence="3" type="ORF">PICMEDRAFT_15980</name>
</gene>
<evidence type="ECO:0000313" key="4">
    <source>
        <dbReference type="Proteomes" id="UP000094455"/>
    </source>
</evidence>
<feature type="compositionally biased region" description="Low complexity" evidence="1">
    <location>
        <begin position="1"/>
        <end position="21"/>
    </location>
</feature>
<dbReference type="Proteomes" id="UP000094455">
    <property type="component" value="Unassembled WGS sequence"/>
</dbReference>
<feature type="compositionally biased region" description="Low complexity" evidence="1">
    <location>
        <begin position="914"/>
        <end position="924"/>
    </location>
</feature>
<accession>A0A1E3NRH4</accession>
<dbReference type="STRING" id="763406.A0A1E3NRH4"/>
<dbReference type="SMART" id="SM01017">
    <property type="entry name" value="Arrestin_C"/>
    <property type="match status" value="1"/>
</dbReference>
<sequence>MRSSPHRPQQQQQQQHRQTPQIRVSDLSHLHLTSMDDLVGESGLDDSNLNPKLKLKYYNKALVSYLAQQGLNMNPLKLSARQLKEKHTNVTSLFSHGNPINSAASSNSSIETFITGNGQILFLPFNPQRKKRRRGNIRDEYNDDDDHHDHDNDSEEDHDDVDAEADENDNDEQDDDNEGDERNMNPEADEPYAPEDLECSPRKRSFILVKANRKSRTARTQTNASASAIPNDQPSHAHNITNHTFSVIVKLNKKCNLNKMVKVNYHTHSTVKWIPPEYSRKEPIDERFRTSDMIDWDLNLTNPDCYIPFKESAPHTLNMNSDDTYGVSNVDTNTLDDSLESDSMSLDSINNGNLTPLKKVVDVKFSNEPTQEIKTFKSLNPKDYINEPPLLSSNENLVESNLFKGKNHEPTDSSSDSNESFLPGYYIFLLPVVYPLNTPESIQVPNSLLSHEFTIQIQKGTIVAPTLQAPQSAFLSTSPSHHYKYDDQNFEFEQRFTPSHTQNIIPPPIGTNSNSNNTHNSKSSFFKKIGIHKSTSSNSKLDSSISKHNSISPRGSFSSSHNTAVSINENLHSRTRSSSASQGNPIVNFLHQSSNTPTIYNYSYKLPAVRLPPSDATSTLNKSIYVNKVWNKALNYELLLPKKFTQLSPPSNVSVSPNDKFLHDNTFLLQMKLVPLVKNLQLKRIKINIVEKVTYTPKSPNSKDHKVPKSRTTDKTVTMLEIKTKDKSNNSNVNKPNAPLKTQIIKGCVNDNLLTFCYNNEKSSCFKESDSSHGLSNSGSMKSSSGFLHGSKKMSRFLDNSLSISHNPITGNNHNTNNNIPQNQDDIVITNPVKLQCPLNFVANDDSKFIQKVYEHLCTGTSDLNGLHDGSDYVDRGNDTMSIFSVNSAGNDKSDVFSDDDQAVSRSPVRRQRNFSFSSTSNNNLGTSARNNLSNPNWSSVQHEDKANSHTFLPDTTFSNLKVRHRLQISFRISRPDPKIKNSDGEFKLHHYEVIVDTPIVFVSPFCVTEALDLPSYEDAVRIRMFEVAKNSSKFAMSHMNENDSNYGSGYGYESSSSDENAVFSPCSPLMSDSNVSPMLYSTTDGANNSSAQVTNLLATSITSTMSSLPAYENRDPSFNRKRSDSGCPSLPGTTPVNASSLLSAAFSRSKECSTSLNSVLASDFSNLSLGNATGVSNRNTIDGVIGVDTEAPPPEYTEIGFNNIKDINKNVDLHISSTTSEFSTPSILAFRSESTTNGTDNIDLTSKESKEAQENKGDMSAIKNYVAATDRNSVYEKENLSKKNLSSSFVDSPSLSGSRTSLKSERVALLSGAESSGFKANARNSTVESEMSAGNSFDLGERDDLESIINMNMGQIPTLNLTPTQNGI</sequence>
<dbReference type="EMBL" id="KV454002">
    <property type="protein sequence ID" value="ODQ48163.1"/>
    <property type="molecule type" value="Genomic_DNA"/>
</dbReference>
<evidence type="ECO:0000259" key="2">
    <source>
        <dbReference type="SMART" id="SM01017"/>
    </source>
</evidence>
<feature type="compositionally biased region" description="Basic and acidic residues" evidence="1">
    <location>
        <begin position="1113"/>
        <end position="1125"/>
    </location>
</feature>
<feature type="region of interest" description="Disordered" evidence="1">
    <location>
        <begin position="1"/>
        <end position="23"/>
    </location>
</feature>
<feature type="region of interest" description="Disordered" evidence="1">
    <location>
        <begin position="535"/>
        <end position="562"/>
    </location>
</feature>
<feature type="region of interest" description="Disordered" evidence="1">
    <location>
        <begin position="1234"/>
        <end position="1258"/>
    </location>
</feature>
<feature type="region of interest" description="Disordered" evidence="1">
    <location>
        <begin position="895"/>
        <end position="942"/>
    </location>
</feature>
<feature type="region of interest" description="Disordered" evidence="1">
    <location>
        <begin position="1319"/>
        <end position="1340"/>
    </location>
</feature>
<feature type="compositionally biased region" description="Polar residues" evidence="1">
    <location>
        <begin position="548"/>
        <end position="562"/>
    </location>
</feature>
<feature type="compositionally biased region" description="Basic and acidic residues" evidence="1">
    <location>
        <begin position="136"/>
        <end position="151"/>
    </location>
</feature>
<dbReference type="InterPro" id="IPR011022">
    <property type="entry name" value="Arrestin_C-like"/>
</dbReference>
<feature type="compositionally biased region" description="Low complexity" evidence="1">
    <location>
        <begin position="772"/>
        <end position="786"/>
    </location>
</feature>
<feature type="compositionally biased region" description="Polar residues" evidence="1">
    <location>
        <begin position="1234"/>
        <end position="1245"/>
    </location>
</feature>
<feature type="compositionally biased region" description="Polar residues" evidence="1">
    <location>
        <begin position="218"/>
        <end position="237"/>
    </location>
</feature>
<reference evidence="3 4" key="1">
    <citation type="journal article" date="2016" name="Proc. Natl. Acad. Sci. U.S.A.">
        <title>Comparative genomics of biotechnologically important yeasts.</title>
        <authorList>
            <person name="Riley R."/>
            <person name="Haridas S."/>
            <person name="Wolfe K.H."/>
            <person name="Lopes M.R."/>
            <person name="Hittinger C.T."/>
            <person name="Goeker M."/>
            <person name="Salamov A.A."/>
            <person name="Wisecaver J.H."/>
            <person name="Long T.M."/>
            <person name="Calvey C.H."/>
            <person name="Aerts A.L."/>
            <person name="Barry K.W."/>
            <person name="Choi C."/>
            <person name="Clum A."/>
            <person name="Coughlan A.Y."/>
            <person name="Deshpande S."/>
            <person name="Douglass A.P."/>
            <person name="Hanson S.J."/>
            <person name="Klenk H.-P."/>
            <person name="LaButti K.M."/>
            <person name="Lapidus A."/>
            <person name="Lindquist E.A."/>
            <person name="Lipzen A.M."/>
            <person name="Meier-Kolthoff J.P."/>
            <person name="Ohm R.A."/>
            <person name="Otillar R.P."/>
            <person name="Pangilinan J.L."/>
            <person name="Peng Y."/>
            <person name="Rokas A."/>
            <person name="Rosa C.A."/>
            <person name="Scheuner C."/>
            <person name="Sibirny A.A."/>
            <person name="Slot J.C."/>
            <person name="Stielow J.B."/>
            <person name="Sun H."/>
            <person name="Kurtzman C.P."/>
            <person name="Blackwell M."/>
            <person name="Grigoriev I.V."/>
            <person name="Jeffries T.W."/>
        </authorList>
    </citation>
    <scope>NUCLEOTIDE SEQUENCE [LARGE SCALE GENOMIC DNA]</scope>
    <source>
        <strain evidence="3 4">NRRL Y-2026</strain>
    </source>
</reference>
<evidence type="ECO:0000313" key="3">
    <source>
        <dbReference type="EMBL" id="ODQ48163.1"/>
    </source>
</evidence>
<organism evidence="3 4">
    <name type="scientific">Pichia membranifaciens NRRL Y-2026</name>
    <dbReference type="NCBI Taxonomy" id="763406"/>
    <lineage>
        <taxon>Eukaryota</taxon>
        <taxon>Fungi</taxon>
        <taxon>Dikarya</taxon>
        <taxon>Ascomycota</taxon>
        <taxon>Saccharomycotina</taxon>
        <taxon>Pichiomycetes</taxon>
        <taxon>Pichiales</taxon>
        <taxon>Pichiaceae</taxon>
        <taxon>Pichia</taxon>
    </lineage>
</organism>
<feature type="region of interest" description="Disordered" evidence="1">
    <location>
        <begin position="768"/>
        <end position="787"/>
    </location>
</feature>
<keyword evidence="4" id="KW-1185">Reference proteome</keyword>
<proteinExistence type="predicted"/>
<dbReference type="GeneID" id="30177729"/>
<feature type="compositionally biased region" description="Polar residues" evidence="1">
    <location>
        <begin position="925"/>
        <end position="941"/>
    </location>
</feature>
<feature type="region of interest" description="Disordered" evidence="1">
    <location>
        <begin position="125"/>
        <end position="237"/>
    </location>
</feature>
<feature type="compositionally biased region" description="Low complexity" evidence="1">
    <location>
        <begin position="535"/>
        <end position="547"/>
    </location>
</feature>
<feature type="compositionally biased region" description="Polar residues" evidence="1">
    <location>
        <begin position="1323"/>
        <end position="1336"/>
    </location>
</feature>
<feature type="compositionally biased region" description="Acidic residues" evidence="1">
    <location>
        <begin position="187"/>
        <end position="198"/>
    </location>
</feature>
<evidence type="ECO:0000256" key="1">
    <source>
        <dbReference type="SAM" id="MobiDB-lite"/>
    </source>
</evidence>
<feature type="domain" description="Arrestin C-terminal-like" evidence="2">
    <location>
        <begin position="630"/>
        <end position="1006"/>
    </location>
</feature>
<protein>
    <recommendedName>
        <fullName evidence="2">Arrestin C-terminal-like domain-containing protein</fullName>
    </recommendedName>
</protein>
<feature type="region of interest" description="Disordered" evidence="1">
    <location>
        <begin position="1113"/>
        <end position="1134"/>
    </location>
</feature>